<dbReference type="Gene3D" id="3.30.60.20">
    <property type="match status" value="1"/>
</dbReference>
<dbReference type="Gene3D" id="1.10.555.10">
    <property type="entry name" value="Rho GTPase activation protein"/>
    <property type="match status" value="1"/>
</dbReference>
<accession>A0ABN7S097</accession>
<dbReference type="EMBL" id="OU015568">
    <property type="protein sequence ID" value="CAG5090168.1"/>
    <property type="molecule type" value="Genomic_DNA"/>
</dbReference>
<evidence type="ECO:0000259" key="6">
    <source>
        <dbReference type="PROSITE" id="PS50238"/>
    </source>
</evidence>
<evidence type="ECO:0000313" key="7">
    <source>
        <dbReference type="EMBL" id="CAG5090168.1"/>
    </source>
</evidence>
<evidence type="ECO:0000259" key="5">
    <source>
        <dbReference type="PROSITE" id="PS50081"/>
    </source>
</evidence>
<keyword evidence="3" id="KW-0175">Coiled coil</keyword>
<evidence type="ECO:0000313" key="8">
    <source>
        <dbReference type="Proteomes" id="UP001158576"/>
    </source>
</evidence>
<proteinExistence type="predicted"/>
<dbReference type="PROSITE" id="PS50238">
    <property type="entry name" value="RHOGAP"/>
    <property type="match status" value="1"/>
</dbReference>
<dbReference type="PROSITE" id="PS50081">
    <property type="entry name" value="ZF_DAG_PE_2"/>
    <property type="match status" value="1"/>
</dbReference>
<dbReference type="Proteomes" id="UP001158576">
    <property type="component" value="Chromosome PAR"/>
</dbReference>
<evidence type="ECO:0000256" key="3">
    <source>
        <dbReference type="SAM" id="Coils"/>
    </source>
</evidence>
<feature type="domain" description="Phorbol-ester/DAG-type" evidence="5">
    <location>
        <begin position="351"/>
        <end position="400"/>
    </location>
</feature>
<name>A0ABN7S097_OIKDI</name>
<dbReference type="CDD" id="cd20821">
    <property type="entry name" value="C1_MgcRacGAP"/>
    <property type="match status" value="1"/>
</dbReference>
<dbReference type="SUPFAM" id="SSF57889">
    <property type="entry name" value="Cysteine-rich domain"/>
    <property type="match status" value="1"/>
</dbReference>
<dbReference type="InterPro" id="IPR046349">
    <property type="entry name" value="C1-like_sf"/>
</dbReference>
<feature type="coiled-coil region" evidence="3">
    <location>
        <begin position="57"/>
        <end position="84"/>
    </location>
</feature>
<dbReference type="PROSITE" id="PS00479">
    <property type="entry name" value="ZF_DAG_PE_1"/>
    <property type="match status" value="1"/>
</dbReference>
<keyword evidence="1" id="KW-0479">Metal-binding</keyword>
<keyword evidence="2" id="KW-0862">Zinc</keyword>
<dbReference type="PANTHER" id="PTHR46199:SF3">
    <property type="entry name" value="RAC GTPASE-ACTIVATING PROTEIN 1"/>
    <property type="match status" value="1"/>
</dbReference>
<dbReference type="PANTHER" id="PTHR46199">
    <property type="entry name" value="RAC GTPASE-ACTIVATING PROTEIN 1"/>
    <property type="match status" value="1"/>
</dbReference>
<reference evidence="7 8" key="1">
    <citation type="submission" date="2021-04" db="EMBL/GenBank/DDBJ databases">
        <authorList>
            <person name="Bliznina A."/>
        </authorList>
    </citation>
    <scope>NUCLEOTIDE SEQUENCE [LARGE SCALE GENOMIC DNA]</scope>
</reference>
<dbReference type="InterPro" id="IPR000198">
    <property type="entry name" value="RhoGAP_dom"/>
</dbReference>
<sequence>MEKALDARARLRQKRAMTAEEMDSFCAMYDDIIKAFELQRKEKYEAEDSLLSLAMVMEKTRQKYIDLNSEVIDLRHNNNVLQNELKTISTKYRLARDSLYEETKAKEMLQKEIKDMEGTVALVKDIIFENNQNIKLDESQRNRLVRACSVKRTDSIRATPMKKLIPRRPVAEETFFDETCMSQDDVSFDETLDEEEIQPMTPVFKTPRRGKRSVDTLKMDETNLPEASSTICSSENDSMAKKSKVMEESEPAFKGTVSAVKRRSQGFTKPTGATARRRQSRHFRQSAIMEDSFEVIQEEKTPDTTPDTISNADSFFQTPQIVANTAKPRKLKLDRTSSVCSDKSNRSDLVEHKFTTSRVLTFETCRVCFKGIKFYSKASKCDECKVICHPDCVSKLDITCKDTSVPIEKVTVGPKPLEAFVDKSQKPRIPGAIYYAIHGVDQQLTEEGIYRIPGSTKTLQEIKRKVIFGDVNSVVWADIDVHTLASFVKDFLRCQISEPILTFKLLPQIIEAAKHGYSEVLKKLIKKLPDANRDTIAFIIVHLQNVITNSKKNQMSENALAIAIGPSLVGFTKDKPSAQEIKDAAEYQEIVAENLLRIPRDFYWSLMDVPENNIVANEGADPL</sequence>
<feature type="domain" description="Rho-GAP" evidence="6">
    <location>
        <begin position="415"/>
        <end position="603"/>
    </location>
</feature>
<gene>
    <name evidence="7" type="ORF">OKIOD_LOCUS4043</name>
</gene>
<organism evidence="7 8">
    <name type="scientific">Oikopleura dioica</name>
    <name type="common">Tunicate</name>
    <dbReference type="NCBI Taxonomy" id="34765"/>
    <lineage>
        <taxon>Eukaryota</taxon>
        <taxon>Metazoa</taxon>
        <taxon>Chordata</taxon>
        <taxon>Tunicata</taxon>
        <taxon>Appendicularia</taxon>
        <taxon>Copelata</taxon>
        <taxon>Oikopleuridae</taxon>
        <taxon>Oikopleura</taxon>
    </lineage>
</organism>
<evidence type="ECO:0000256" key="2">
    <source>
        <dbReference type="ARBA" id="ARBA00022833"/>
    </source>
</evidence>
<keyword evidence="8" id="KW-1185">Reference proteome</keyword>
<dbReference type="SMART" id="SM00109">
    <property type="entry name" value="C1"/>
    <property type="match status" value="1"/>
</dbReference>
<dbReference type="SMART" id="SM00324">
    <property type="entry name" value="RhoGAP"/>
    <property type="match status" value="1"/>
</dbReference>
<dbReference type="InterPro" id="IPR008936">
    <property type="entry name" value="Rho_GTPase_activation_prot"/>
</dbReference>
<protein>
    <submittedName>
        <fullName evidence="7">Oidioi.mRNA.OKI2018_I69.PAR.g12485.t1.cds</fullName>
    </submittedName>
</protein>
<dbReference type="InterPro" id="IPR002219">
    <property type="entry name" value="PKC_DAG/PE"/>
</dbReference>
<dbReference type="Pfam" id="PF00620">
    <property type="entry name" value="RhoGAP"/>
    <property type="match status" value="1"/>
</dbReference>
<dbReference type="SUPFAM" id="SSF48350">
    <property type="entry name" value="GTPase activation domain, GAP"/>
    <property type="match status" value="1"/>
</dbReference>
<feature type="region of interest" description="Disordered" evidence="4">
    <location>
        <begin position="247"/>
        <end position="282"/>
    </location>
</feature>
<evidence type="ECO:0000256" key="1">
    <source>
        <dbReference type="ARBA" id="ARBA00022723"/>
    </source>
</evidence>
<evidence type="ECO:0000256" key="4">
    <source>
        <dbReference type="SAM" id="MobiDB-lite"/>
    </source>
</evidence>